<evidence type="ECO:0000313" key="2">
    <source>
        <dbReference type="EMBL" id="TRZ22993.1"/>
    </source>
</evidence>
<keyword evidence="1" id="KW-0472">Membrane</keyword>
<sequence length="107" mass="12388">MARSLNKLCKFIQFGSFLMFRFLFSLVFSLEIAHILNKKADLFSVIYVQLEISETGALLPLAQHCQGKQIAKLITDLEIGRLYEFENCKVIKFQTPEVLWRSEDISI</sequence>
<proteinExistence type="predicted"/>
<keyword evidence="1" id="KW-1133">Transmembrane helix</keyword>
<name>A0A8K1GRG4_9PASS</name>
<gene>
    <name evidence="2" type="ORF">HGM15179_004032</name>
</gene>
<evidence type="ECO:0000313" key="3">
    <source>
        <dbReference type="Proteomes" id="UP000796761"/>
    </source>
</evidence>
<dbReference type="AlphaFoldDB" id="A0A8K1GRG4"/>
<reference evidence="2" key="1">
    <citation type="submission" date="2019-04" db="EMBL/GenBank/DDBJ databases">
        <title>Genome assembly of Zosterops borbonicus 15179.</title>
        <authorList>
            <person name="Leroy T."/>
            <person name="Anselmetti Y."/>
            <person name="Tilak M.-K."/>
            <person name="Nabholz B."/>
        </authorList>
    </citation>
    <scope>NUCLEOTIDE SEQUENCE</scope>
    <source>
        <strain evidence="2">HGM_15179</strain>
        <tissue evidence="2">Muscle</tissue>
    </source>
</reference>
<accession>A0A8K1GRG4</accession>
<organism evidence="2 3">
    <name type="scientific">Zosterops borbonicus</name>
    <dbReference type="NCBI Taxonomy" id="364589"/>
    <lineage>
        <taxon>Eukaryota</taxon>
        <taxon>Metazoa</taxon>
        <taxon>Chordata</taxon>
        <taxon>Craniata</taxon>
        <taxon>Vertebrata</taxon>
        <taxon>Euteleostomi</taxon>
        <taxon>Archelosauria</taxon>
        <taxon>Archosauria</taxon>
        <taxon>Dinosauria</taxon>
        <taxon>Saurischia</taxon>
        <taxon>Theropoda</taxon>
        <taxon>Coelurosauria</taxon>
        <taxon>Aves</taxon>
        <taxon>Neognathae</taxon>
        <taxon>Neoaves</taxon>
        <taxon>Telluraves</taxon>
        <taxon>Australaves</taxon>
        <taxon>Passeriformes</taxon>
        <taxon>Sylvioidea</taxon>
        <taxon>Zosteropidae</taxon>
        <taxon>Zosterops</taxon>
    </lineage>
</organism>
<feature type="transmembrane region" description="Helical" evidence="1">
    <location>
        <begin position="12"/>
        <end position="33"/>
    </location>
</feature>
<keyword evidence="1" id="KW-0812">Transmembrane</keyword>
<keyword evidence="3" id="KW-1185">Reference proteome</keyword>
<dbReference type="EMBL" id="SWJQ01000083">
    <property type="protein sequence ID" value="TRZ22993.1"/>
    <property type="molecule type" value="Genomic_DNA"/>
</dbReference>
<dbReference type="Proteomes" id="UP000796761">
    <property type="component" value="Unassembled WGS sequence"/>
</dbReference>
<comment type="caution">
    <text evidence="2">The sequence shown here is derived from an EMBL/GenBank/DDBJ whole genome shotgun (WGS) entry which is preliminary data.</text>
</comment>
<protein>
    <submittedName>
        <fullName evidence="2">Uncharacterized protein</fullName>
    </submittedName>
</protein>
<evidence type="ECO:0000256" key="1">
    <source>
        <dbReference type="SAM" id="Phobius"/>
    </source>
</evidence>